<organism evidence="1 2">
    <name type="scientific">Cephalotus follicularis</name>
    <name type="common">Albany pitcher plant</name>
    <dbReference type="NCBI Taxonomy" id="3775"/>
    <lineage>
        <taxon>Eukaryota</taxon>
        <taxon>Viridiplantae</taxon>
        <taxon>Streptophyta</taxon>
        <taxon>Embryophyta</taxon>
        <taxon>Tracheophyta</taxon>
        <taxon>Spermatophyta</taxon>
        <taxon>Magnoliopsida</taxon>
        <taxon>eudicotyledons</taxon>
        <taxon>Gunneridae</taxon>
        <taxon>Pentapetalae</taxon>
        <taxon>rosids</taxon>
        <taxon>fabids</taxon>
        <taxon>Oxalidales</taxon>
        <taxon>Cephalotaceae</taxon>
        <taxon>Cephalotus</taxon>
    </lineage>
</organism>
<proteinExistence type="predicted"/>
<evidence type="ECO:0000313" key="2">
    <source>
        <dbReference type="Proteomes" id="UP000187406"/>
    </source>
</evidence>
<dbReference type="InterPro" id="IPR016024">
    <property type="entry name" value="ARM-type_fold"/>
</dbReference>
<evidence type="ECO:0000313" key="1">
    <source>
        <dbReference type="EMBL" id="GAV57110.1"/>
    </source>
</evidence>
<dbReference type="EMBL" id="BDDD01000017">
    <property type="protein sequence ID" value="GAV57110.1"/>
    <property type="molecule type" value="Genomic_DNA"/>
</dbReference>
<gene>
    <name evidence="1" type="ORF">CFOL_v3_00648</name>
</gene>
<dbReference type="STRING" id="3775.A0A1Q3AN99"/>
<name>A0A1Q3AN99_CEPFO</name>
<accession>A0A1Q3AN99</accession>
<reference evidence="2" key="1">
    <citation type="submission" date="2016-04" db="EMBL/GenBank/DDBJ databases">
        <title>Cephalotus genome sequencing.</title>
        <authorList>
            <person name="Fukushima K."/>
            <person name="Hasebe M."/>
            <person name="Fang X."/>
        </authorList>
    </citation>
    <scope>NUCLEOTIDE SEQUENCE [LARGE SCALE GENOMIC DNA]</scope>
    <source>
        <strain evidence="2">cv. St1</strain>
    </source>
</reference>
<feature type="non-terminal residue" evidence="1">
    <location>
        <position position="307"/>
    </location>
</feature>
<dbReference type="SUPFAM" id="SSF48371">
    <property type="entry name" value="ARM repeat"/>
    <property type="match status" value="1"/>
</dbReference>
<sequence length="307" mass="33827">GNEEVKLAILSAVASWAARSADAVQPELVSFLASGLKEKDVLRRGHLRCLRTICKNADTIFQVLTLLGPLVQLVKAGFTKAVQRLDGVYALLLVGRISATEIKAEETLAKEKIWSLVSQNEPSLVPISMASKLPIEDCITCVDLLEVLLVEHSQRVLETFSVKLLLQINIVTYCLVFFPLLRFLHQDVLNLMQLIMFFMCHPSWDVRKMTFDATRKIISAAPQLSGDLLLEFSNFLSVVGERVLFSKTSDADNSLDNQVPFLPSVEVLVKALAVISSAALAKSSSVSARLLLCSHHPCLVGNVKRDD</sequence>
<dbReference type="AlphaFoldDB" id="A0A1Q3AN99"/>
<feature type="non-terminal residue" evidence="1">
    <location>
        <position position="1"/>
    </location>
</feature>
<comment type="caution">
    <text evidence="1">The sequence shown here is derived from an EMBL/GenBank/DDBJ whole genome shotgun (WGS) entry which is preliminary data.</text>
</comment>
<dbReference type="OrthoDB" id="5148094at2759"/>
<protein>
    <submittedName>
        <fullName evidence="1">DUF3554 domain-containing protein</fullName>
    </submittedName>
</protein>
<dbReference type="InParanoid" id="A0A1Q3AN99"/>
<keyword evidence="2" id="KW-1185">Reference proteome</keyword>
<dbReference type="Proteomes" id="UP000187406">
    <property type="component" value="Unassembled WGS sequence"/>
</dbReference>